<dbReference type="PANTHER" id="PTHR34504:SF2">
    <property type="entry name" value="UPF0150 PROTEIN SSL0259"/>
    <property type="match status" value="1"/>
</dbReference>
<dbReference type="Proteomes" id="UP000585609">
    <property type="component" value="Unassembled WGS sequence"/>
</dbReference>
<dbReference type="EMBL" id="BLRW01000042">
    <property type="protein sequence ID" value="GFP23017.1"/>
    <property type="molecule type" value="Genomic_DNA"/>
</dbReference>
<evidence type="ECO:0000313" key="1">
    <source>
        <dbReference type="EMBL" id="GFP23017.1"/>
    </source>
</evidence>
<evidence type="ECO:0008006" key="3">
    <source>
        <dbReference type="Google" id="ProtNLM"/>
    </source>
</evidence>
<dbReference type="SUPFAM" id="SSF143100">
    <property type="entry name" value="TTHA1013/TTHA0281-like"/>
    <property type="match status" value="1"/>
</dbReference>
<dbReference type="InterPro" id="IPR051404">
    <property type="entry name" value="TA_system_antitoxin"/>
</dbReference>
<accession>A0A6V8NSH2</accession>
<dbReference type="InterPro" id="IPR049389">
    <property type="entry name" value="TTHA0281-like"/>
</dbReference>
<dbReference type="AlphaFoldDB" id="A0A6V8NSH2"/>
<proteinExistence type="predicted"/>
<organism evidence="1 2">
    <name type="scientific">Candidatus Hakubella thermalkaliphila</name>
    <dbReference type="NCBI Taxonomy" id="2754717"/>
    <lineage>
        <taxon>Bacteria</taxon>
        <taxon>Bacillati</taxon>
        <taxon>Actinomycetota</taxon>
        <taxon>Actinomycetota incertae sedis</taxon>
        <taxon>Candidatus Hakubellales</taxon>
        <taxon>Candidatus Hakubellaceae</taxon>
        <taxon>Candidatus Hakubella</taxon>
    </lineage>
</organism>
<dbReference type="InterPro" id="IPR035069">
    <property type="entry name" value="TTHA1013/TTHA0281-like"/>
</dbReference>
<sequence>MIREYIDSALSRAKYEIIDDEEPYYGEVPELEGVRATGKTLEECRHNLAEVIDGWLVVRLKKELPIPPIGEYRVEELKRLEVSG</sequence>
<evidence type="ECO:0000313" key="2">
    <source>
        <dbReference type="Proteomes" id="UP000585609"/>
    </source>
</evidence>
<dbReference type="Gene3D" id="3.30.160.250">
    <property type="match status" value="1"/>
</dbReference>
<name>A0A6V8NSH2_9ACTN</name>
<reference evidence="1 2" key="1">
    <citation type="journal article" date="2020" name="Front. Microbiol.">
        <title>Single-cell genomics of novel Actinobacteria with the Wood-Ljungdahl pathway discovered in a serpentinizing system.</title>
        <authorList>
            <person name="Merino N."/>
            <person name="Kawai M."/>
            <person name="Boyd E.S."/>
            <person name="Colman D.R."/>
            <person name="McGlynn S.E."/>
            <person name="Nealson K.H."/>
            <person name="Kurokawa K."/>
            <person name="Hongoh Y."/>
        </authorList>
    </citation>
    <scope>NUCLEOTIDE SEQUENCE [LARGE SCALE GENOMIC DNA]</scope>
    <source>
        <strain evidence="1 2">S09_30</strain>
    </source>
</reference>
<protein>
    <recommendedName>
        <fullName evidence="3">HicB-like antitoxin of toxin-antitoxin system domain-containing protein</fullName>
    </recommendedName>
</protein>
<dbReference type="Pfam" id="PF21748">
    <property type="entry name" value="UPF0150"/>
    <property type="match status" value="1"/>
</dbReference>
<dbReference type="PANTHER" id="PTHR34504">
    <property type="entry name" value="ANTITOXIN HICB"/>
    <property type="match status" value="1"/>
</dbReference>
<gene>
    <name evidence="1" type="ORF">HKBW3S09_00484</name>
</gene>
<comment type="caution">
    <text evidence="1">The sequence shown here is derived from an EMBL/GenBank/DDBJ whole genome shotgun (WGS) entry which is preliminary data.</text>
</comment>